<feature type="compositionally biased region" description="Basic and acidic residues" evidence="1">
    <location>
        <begin position="428"/>
        <end position="442"/>
    </location>
</feature>
<feature type="region of interest" description="Disordered" evidence="1">
    <location>
        <begin position="2318"/>
        <end position="2339"/>
    </location>
</feature>
<organism evidence="4 5">
    <name type="scientific">Symbiodinium microadriaticum</name>
    <name type="common">Dinoflagellate</name>
    <name type="synonym">Zooxanthella microadriatica</name>
    <dbReference type="NCBI Taxonomy" id="2951"/>
    <lineage>
        <taxon>Eukaryota</taxon>
        <taxon>Sar</taxon>
        <taxon>Alveolata</taxon>
        <taxon>Dinophyceae</taxon>
        <taxon>Suessiales</taxon>
        <taxon>Symbiodiniaceae</taxon>
        <taxon>Symbiodinium</taxon>
    </lineage>
</organism>
<comment type="caution">
    <text evidence="4">The sequence shown here is derived from an EMBL/GenBank/DDBJ whole genome shotgun (WGS) entry which is preliminary data.</text>
</comment>
<evidence type="ECO:0000313" key="5">
    <source>
        <dbReference type="Proteomes" id="UP000186817"/>
    </source>
</evidence>
<evidence type="ECO:0000259" key="3">
    <source>
        <dbReference type="PROSITE" id="PS50879"/>
    </source>
</evidence>
<protein>
    <recommendedName>
        <fullName evidence="6">BTB domain-containing protein</fullName>
    </recommendedName>
</protein>
<dbReference type="InterPro" id="IPR036397">
    <property type="entry name" value="RNaseH_sf"/>
</dbReference>
<feature type="compositionally biased region" description="Basic and acidic residues" evidence="1">
    <location>
        <begin position="38"/>
        <end position="53"/>
    </location>
</feature>
<reference evidence="4 5" key="1">
    <citation type="submission" date="2016-02" db="EMBL/GenBank/DDBJ databases">
        <title>Genome analysis of coral dinoflagellate symbionts highlights evolutionary adaptations to a symbiotic lifestyle.</title>
        <authorList>
            <person name="Aranda M."/>
            <person name="Li Y."/>
            <person name="Liew Y.J."/>
            <person name="Baumgarten S."/>
            <person name="Simakov O."/>
            <person name="Wilson M."/>
            <person name="Piel J."/>
            <person name="Ashoor H."/>
            <person name="Bougouffa S."/>
            <person name="Bajic V.B."/>
            <person name="Ryu T."/>
            <person name="Ravasi T."/>
            <person name="Bayer T."/>
            <person name="Micklem G."/>
            <person name="Kim H."/>
            <person name="Bhak J."/>
            <person name="Lajeunesse T.C."/>
            <person name="Voolstra C.R."/>
        </authorList>
    </citation>
    <scope>NUCLEOTIDE SEQUENCE [LARGE SCALE GENOMIC DNA]</scope>
    <source>
        <strain evidence="4 5">CCMP2467</strain>
    </source>
</reference>
<accession>A0A1Q9DBQ3</accession>
<dbReference type="PROSITE" id="PS50097">
    <property type="entry name" value="BTB"/>
    <property type="match status" value="1"/>
</dbReference>
<feature type="compositionally biased region" description="Acidic residues" evidence="1">
    <location>
        <begin position="1"/>
        <end position="10"/>
    </location>
</feature>
<dbReference type="PANTHER" id="PTHR22744:SF17">
    <property type="entry name" value="BTB DOMAIN-CONTAINING PROTEIN"/>
    <property type="match status" value="1"/>
</dbReference>
<evidence type="ECO:0000259" key="2">
    <source>
        <dbReference type="PROSITE" id="PS50097"/>
    </source>
</evidence>
<dbReference type="Proteomes" id="UP000186817">
    <property type="component" value="Unassembled WGS sequence"/>
</dbReference>
<evidence type="ECO:0000256" key="1">
    <source>
        <dbReference type="SAM" id="MobiDB-lite"/>
    </source>
</evidence>
<feature type="domain" description="RNase H type-1" evidence="3">
    <location>
        <begin position="2207"/>
        <end position="2348"/>
    </location>
</feature>
<dbReference type="PANTHER" id="PTHR22744">
    <property type="entry name" value="HELIX LOOP HELIX PROTEIN 21-RELATED"/>
    <property type="match status" value="1"/>
</dbReference>
<feature type="region of interest" description="Disordered" evidence="1">
    <location>
        <begin position="2051"/>
        <end position="2076"/>
    </location>
</feature>
<dbReference type="SMART" id="SM00225">
    <property type="entry name" value="BTB"/>
    <property type="match status" value="1"/>
</dbReference>
<dbReference type="Gene3D" id="3.30.710.10">
    <property type="entry name" value="Potassium Channel Kv1.1, Chain A"/>
    <property type="match status" value="1"/>
</dbReference>
<dbReference type="CDD" id="cd09276">
    <property type="entry name" value="Rnase_HI_RT_non_LTR"/>
    <property type="match status" value="1"/>
</dbReference>
<gene>
    <name evidence="4" type="ORF">AK812_SmicGene25583</name>
</gene>
<dbReference type="Gene3D" id="3.30.160.60">
    <property type="entry name" value="Classic Zinc Finger"/>
    <property type="match status" value="1"/>
</dbReference>
<evidence type="ECO:0000313" key="4">
    <source>
        <dbReference type="EMBL" id="OLP92598.1"/>
    </source>
</evidence>
<dbReference type="SUPFAM" id="SSF53098">
    <property type="entry name" value="Ribonuclease H-like"/>
    <property type="match status" value="1"/>
</dbReference>
<feature type="region of interest" description="Disordered" evidence="1">
    <location>
        <begin position="1"/>
        <end position="53"/>
    </location>
</feature>
<feature type="region of interest" description="Disordered" evidence="1">
    <location>
        <begin position="381"/>
        <end position="480"/>
    </location>
</feature>
<keyword evidence="5" id="KW-1185">Reference proteome</keyword>
<dbReference type="GO" id="GO:0004523">
    <property type="term" value="F:RNA-DNA hybrid ribonuclease activity"/>
    <property type="evidence" value="ECO:0007669"/>
    <property type="project" value="InterPro"/>
</dbReference>
<dbReference type="InterPro" id="IPR036691">
    <property type="entry name" value="Endo/exonu/phosph_ase_sf"/>
</dbReference>
<dbReference type="InterPro" id="IPR002156">
    <property type="entry name" value="RNaseH_domain"/>
</dbReference>
<dbReference type="PROSITE" id="PS50879">
    <property type="entry name" value="RNASE_H_1"/>
    <property type="match status" value="1"/>
</dbReference>
<feature type="compositionally biased region" description="Basic residues" evidence="1">
    <location>
        <begin position="410"/>
        <end position="421"/>
    </location>
</feature>
<sequence length="3744" mass="406331">MDPPSEDELSPFDLFGSESSDEEPVPETRCRKKIRRRKTEEAGEEPEPKKQRRMEHLNDIVLKFREGTKPACSALLRWASPVFDGMFSSGMKEATEQVIEVEVATQEEFEIFYGLILPGARCETQVTPDNVHALLCISDYYQVDFVKDACEEQLLRMPVTVERLLQAHKHDLLKQYRRCIASLSLISQPQDLDALPPDVLLELTKEMQAAGVATAFGGPVLGGLVGLAECYGDDLRVVLRSFQASVGAGFDEPTVLADDEGLVRFPHPSCPPLPHCCAPLCQAMAAGGGLQARRRSLRGGTSSAHHGRPLKAVGCAAAAVCGLLLSHLHGVLIPGDFNLEPFLDWFRWLPFEYTAWTSSTPFVEQRNDEWRYVEDVVESAPSYSQINPAPDPWTGDRGGRWQAWPESPRRRQPSPRKRGKGKGTPAPGKDKGKDKSKGKGEGHGGSQPPSLSSLPKPPQATEVGLPPDVSSSSRSNMDPGLQSLLGALAQTREDLPPHIRELVDTQMQADHKAFSKSLHKAVSAQGAARRELAQLRSARRDYTQAWLSYTEGLCSTWTKQIEEKNRVMNDFTEKEEKWEAQLADCSKTIAQLASEADGAGREGVPSDVIDVEEQEAMVDAAAQQDVQRQMMIERMAAQENQITQALKEAATSAKEQMVVFDKERERSPRRGVKAPAEGAKQGGVGDQPPPHKADVARIGICTLDLDPRSADLEQEFDEVCVATCDKVYARQDRHCDRGDCTIASTFHSPFVRMGSLTTVVSDEVGAWTQRPSRIAVPSCLRCMPSEQFGVQLSVLPSHKRKVSFDSQARVVLLSDISSGGSPPTISRPTGSDLRILDALGSTLACGGWPLPPTPYWPLCPDLPPLFNQGDKPNACMQAHRSSYLVQVHPVAPQILTEQSCVLTRTQSQPVQPLVVCTALSKPPHLRRFCSPIQHMPVDRLHVKPPSDIQRIVAEALPLVSGDVQGPLLHKPVKELVCVGSAPDGDDGVSRFTVFDTIFHERTRARGVTWSTMDCLADAVASAATRTKAAQLITIPMHALPRPQITLSPAGVGRTTFALPLDLRDYGFSVYTFEATPGNTVQDVFDQLATARVGRRPLLTTGLNPGTLQFMDAKGHSTPHLLEPVTDHEWLRLVPLHIAELVPSTTTTCTYMHTFAPSLLGDYGMSTEVTLPSALATATLWPRTIGTPIGANIPITRLNIYPGLGEGEGRQVSFTLFVHGYPPIRLQGAKTWSMLDFCRDAAMQLEATPISVQLVTNPILGLAVPQITITETGLPREGIVLPLDMRDVRLDVMPVAVRPGATMATILGQAEEHTPELTAVLAEHRERGQVFLQDSHGHVLDVVPDHPQALQWIAVRVGPHPFPTVPMTTGHQFLDGHSVSTTSTSTTTTVSAPWSGTASDHDQSQDGHASNADVVYECEDPLPVLAPTAPAEPPALLTKGCRAVLPKADVHAGVPCGPELLPVYLDNTRFQLGPACTFSWGFDEAAPNNAMFTVFDVERHWTIQRRDRADSLPSIVQAAVRAAPFGVRSVQILTVPLPNLPRPQLVLSRDRDPVNLVPIPWDVRAIGGEIRTINHLPGENILVFTDKVQQTQLALPHMRAEILSAQLVVLDALGFVGDFLPRDLEQVQHFRIEGSAASFFTPAASASRGSGAFDTFAYALTSTSTTTPASAVATYRLTLLWGTYVVHEDIQPPCHQLDVLLRRLLLELFARSARGSPVHDLYLALAKEQPPSNDGVQDILIIVTGPGHATCPIVVVDEREHNQDLHAPTLSYQAACSALVHPQWRGAGVSLLINAAPEALAQRPAYTGDYLQFMNGTSRPASFPTAALLDLFPALVPYAWPLHIGEGVQYMDISHAARQRRVQQGLWRHEEGSCLVLGPTHGPVIFRLGIPVVPDRTEAMQGLARLDESCPAHAARMSETQLIAPGKATFVTSLPNSPYCVILIPHADCPQHQTILLVLPQAVQVGPLPVLPGSLCRRPARPWKDGDCIEVVAIAASAVPAYERMAAAQFPCSIPVCPPRGASGGALRAPPPRIPTLSVSRADASANLHVGWARISPPRPSDNADSRRRSEATSSTSLLQVRASMRRVTIPTPQGRRTIPVDGGTHDKAHGMPCAVDASAAAAALPPASALAAIQSRPVLCLDQLVPREDTYQAEAAMEFPLPDGIEQCALEPFAREQLTQALPCDIVLVPAARRLLDNLPILPPLDQPDALMVFVDGSFRAGRSAWAVVVLGRRHGLWHWLGFRCGRVPPPLAGNSVYEAEIWAQIVALGIVSAADLPALILYDSQSAALTAIGATAGLSSCPLQSTLTSLTSYARQSSHPPQFRHVPSHTGNPGNELADGLAKHALTQEYGDDALSAGLAPDVQACNFKWLWLRRAARRSQQWPALDEHGCTVPCNMVRPPAPHLCPADCYHAELTTDQPRLPRETSLLFLTYNTLSCKSSLQRHCLQQFMCTRGACVLALQETRQNAPPFAVVDGVIRTASAPVNGQLGCQLWLRVAGPLGIDRNRVSILCSEPRLLIVLAHTNLCRVAFVVAHAPTSAAPAAEREQWWAHLTQRLASLPPGATPIMLCDANARFVLTNGEEYPENENAQALHHIASRFDLCRTQAYNPTGDLIVTWRSPQGRPACLDYILVPRLWHAGMQTVTNLGLLDEHAGVDHEVLGARLQLCFQPSSAISKGLDREAMLSPAGRQAIAQLFASAPVRPWAAGADEHLQELHAHLLNGARALFPRQSGAPRRPVISPHTWHLLHLKRWARRVHRRRQLLHRREHLYSVFRGWCNVVRGSNTNAISDNGKQRDLQMAHYLRFMQVLGGSLKAATQTDEAAFAREHLARARAQGPRAMAAAIRAVLRHGRRYKPPAPAPVLEMSSGETIHDAATVKEAFGRHFAVSEKASSCAFSDLAGGRPEVPARIVVEALPSLAELSSAFSSMKCGKSAGPTLLPAELFKAAPLEAALSTMPIVLKAQARQCFPLLWRGVHSIALLKPNKPPLQVDSHRAIALMACTGKAVAKACRPTLANCFETITLGSVGGSRKQVPIELPSLMVQAYLSHLRHAKLNGAVLFLDGVAAFPSTDRTLLFDLTDEQLDAKLAETQVEPEVAIRYRASFRQHGAFSRAQVPPDLVQFLAASLKRTWFSTDECSQTAYATTRGTLPGAPNADLGFQFAVQASLEALYGHLADEGITAHVALRQGEHLAAPPATWLDDVALLVSSSDATTLPAQVSRAASLAAQYFNILGVKTNFSTGKTEAIMHLCGKGKQETQRQCLLGTDHGPGPGTLVPRQGEASVRMRCVSRYVHLGSSRTSDASPVSDLRRRLGLAREALHPVRRRLLTNPNFEKNEKCQFVFSLVLSRLMHNAGTWIFDSASSEAVLRRGYMSLLRGCVRPICGFPCRRLNDLQVCALLSAMLPEEALICSRLRTIAAVTAKGHPFLKAILVKEQGWLRAVAHAANCVATCLNEPGLASWAALATGSVAFPDWRLSPEATRNILCRYRKAMIQGRQDLTAPAAAKARLFDRAAAMGVQCIDLPAIRVSDIPCPCPVCGLVFSTPAACASHLSKCHRAPALASFACGTSCQVCMKQFWATSRLRQHLRSSTTCAAVYAGADLEPEDAVCANEDVRAPPTKLVGPQPWWAVLRPPPPSPPPPLIGVGWPLPANHSGSSSIAPFLQYYARLAESVGVEQSAPVLAAFAAPDEHGRLACAIAAVLFDNHETPLTVQTESLSAILYRGCVAFGPQSAIDTWGSKLFF</sequence>
<dbReference type="GO" id="GO:0003676">
    <property type="term" value="F:nucleic acid binding"/>
    <property type="evidence" value="ECO:0007669"/>
    <property type="project" value="InterPro"/>
</dbReference>
<feature type="domain" description="BTB" evidence="2">
    <location>
        <begin position="58"/>
        <end position="119"/>
    </location>
</feature>
<dbReference type="Gene3D" id="3.30.420.10">
    <property type="entry name" value="Ribonuclease H-like superfamily/Ribonuclease H"/>
    <property type="match status" value="1"/>
</dbReference>
<name>A0A1Q9DBQ3_SYMMI</name>
<dbReference type="InterPro" id="IPR011333">
    <property type="entry name" value="SKP1/BTB/POZ_sf"/>
</dbReference>
<dbReference type="Pfam" id="PF00651">
    <property type="entry name" value="BTB"/>
    <property type="match status" value="1"/>
</dbReference>
<dbReference type="SUPFAM" id="SSF56219">
    <property type="entry name" value="DNase I-like"/>
    <property type="match status" value="1"/>
</dbReference>
<feature type="compositionally biased region" description="Low complexity" evidence="1">
    <location>
        <begin position="1377"/>
        <end position="1390"/>
    </location>
</feature>
<feature type="region of interest" description="Disordered" evidence="1">
    <location>
        <begin position="661"/>
        <end position="692"/>
    </location>
</feature>
<dbReference type="InterPro" id="IPR012337">
    <property type="entry name" value="RNaseH-like_sf"/>
</dbReference>
<feature type="region of interest" description="Disordered" evidence="1">
    <location>
        <begin position="1377"/>
        <end position="1408"/>
    </location>
</feature>
<dbReference type="OrthoDB" id="455491at2759"/>
<proteinExistence type="predicted"/>
<dbReference type="Gene3D" id="3.60.10.10">
    <property type="entry name" value="Endonuclease/exonuclease/phosphatase"/>
    <property type="match status" value="1"/>
</dbReference>
<evidence type="ECO:0008006" key="6">
    <source>
        <dbReference type="Google" id="ProtNLM"/>
    </source>
</evidence>
<feature type="compositionally biased region" description="Basic and acidic residues" evidence="1">
    <location>
        <begin position="2061"/>
        <end position="2070"/>
    </location>
</feature>
<dbReference type="EMBL" id="LSRX01000615">
    <property type="protein sequence ID" value="OLP92598.1"/>
    <property type="molecule type" value="Genomic_DNA"/>
</dbReference>
<dbReference type="SUPFAM" id="SSF54695">
    <property type="entry name" value="POZ domain"/>
    <property type="match status" value="1"/>
</dbReference>
<dbReference type="CDD" id="cd18186">
    <property type="entry name" value="BTB_POZ_ZBTB_KLHL-like"/>
    <property type="match status" value="1"/>
</dbReference>
<dbReference type="InterPro" id="IPR000210">
    <property type="entry name" value="BTB/POZ_dom"/>
</dbReference>